<keyword evidence="3" id="KW-1185">Reference proteome</keyword>
<dbReference type="RefSeq" id="YP_009222001.1">
    <property type="nucleotide sequence ID" value="NC_029053.1"/>
</dbReference>
<dbReference type="Proteomes" id="UP000141067">
    <property type="component" value="Genome"/>
</dbReference>
<proteinExistence type="predicted"/>
<dbReference type="GeneID" id="26793709"/>
<dbReference type="EMBL" id="KT447550">
    <property type="protein sequence ID" value="AMB20716.1"/>
    <property type="molecule type" value="Genomic_RNA"/>
</dbReference>
<evidence type="ECO:0000313" key="4">
    <source>
        <dbReference type="Proteomes" id="UP000141067"/>
    </source>
</evidence>
<gene>
    <name evidence="1" type="primary">ORF3</name>
</gene>
<dbReference type="KEGG" id="vg:26793709"/>
<organism evidence="1 3">
    <name type="scientific">Kafue kinda chacma baboon virus</name>
    <dbReference type="NCBI Taxonomy" id="1823757"/>
    <lineage>
        <taxon>Viruses</taxon>
        <taxon>Riboviria</taxon>
        <taxon>Orthornavirae</taxon>
        <taxon>Pisuviricota</taxon>
        <taxon>Pisoniviricetes</taxon>
        <taxon>Nidovirales</taxon>
        <taxon>Arnidovirineae</taxon>
        <taxon>Arteriviridae</taxon>
        <taxon>Simarterivirinae</taxon>
        <taxon>Thetaarterivirus</taxon>
        <taxon>Kaftartevirus</taxon>
        <taxon>Thetaarterivirus kafuba</taxon>
    </lineage>
</organism>
<dbReference type="Proteomes" id="UP000122426">
    <property type="component" value="Segment"/>
</dbReference>
<reference evidence="2 4" key="2">
    <citation type="submission" date="2015-10" db="EMBL/GenBank/DDBJ databases">
        <title>Zoonotic potential of simian arteriviruses.</title>
        <authorList>
            <person name="Bailey A.L."/>
        </authorList>
    </citation>
    <scope>NUCLEOTIDE SEQUENCE [LARGE SCALE GENOMIC DNA]</scope>
    <source>
        <strain evidence="2">BZ12033</strain>
    </source>
</reference>
<accession>A0A120HV21</accession>
<name>A0A120HV21_9NIDO</name>
<evidence type="ECO:0000313" key="2">
    <source>
        <dbReference type="EMBL" id="AMV49339.1"/>
    </source>
</evidence>
<dbReference type="EMBL" id="KT895940">
    <property type="protein sequence ID" value="AMV49339.1"/>
    <property type="molecule type" value="Genomic_RNA"/>
</dbReference>
<sequence length="146" mass="15715">MCHPSLRAAHQATAILLFTLASVPLPTAQTSTSNTSLTPTVGTSRDSTKGCPLLNFTADSFKLFVTDHNFTYTPELSNFTLSIIAALNATCRRDHPLNATCVCSLVASSSELGPITHPLSHLLLLILCLLPTRPHWGKRVFSALSK</sequence>
<reference evidence="1 3" key="1">
    <citation type="submission" date="2015-08" db="EMBL/GenBank/DDBJ databases">
        <title>The plasma RNA virome of African gren monkeys.</title>
        <authorList>
            <person name="Bailey A.L."/>
            <person name="Lauck M."/>
            <person name="Ghai R."/>
            <person name="Nelson C.W."/>
            <person name="Heimbruch K."/>
            <person name="Hughes A.L."/>
            <person name="Goldberg T.L."/>
            <person name="Jasinska A.J."/>
            <person name="Freimer N.B."/>
            <person name="Apetrei C."/>
            <person name="O'Connor D.H."/>
            <person name="Vervet Research Consortium T.I."/>
        </authorList>
    </citation>
    <scope>NUCLEOTIDE SEQUENCE [LARGE SCALE GENOMIC DNA]</scope>
    <source>
        <strain evidence="1">KKCBV-1</strain>
    </source>
</reference>
<evidence type="ECO:0000313" key="1">
    <source>
        <dbReference type="EMBL" id="AMB20716.1"/>
    </source>
</evidence>
<protein>
    <submittedName>
        <fullName evidence="1">GP3 protein</fullName>
    </submittedName>
</protein>
<evidence type="ECO:0000313" key="3">
    <source>
        <dbReference type="Proteomes" id="UP000122426"/>
    </source>
</evidence>